<evidence type="ECO:0000313" key="8">
    <source>
        <dbReference type="Proteomes" id="UP001230188"/>
    </source>
</evidence>
<keyword evidence="2" id="KW-0547">Nucleotide-binding</keyword>
<evidence type="ECO:0000256" key="1">
    <source>
        <dbReference type="ARBA" id="ARBA00022723"/>
    </source>
</evidence>
<evidence type="ECO:0000256" key="3">
    <source>
        <dbReference type="ARBA" id="ARBA00022842"/>
    </source>
</evidence>
<organism evidence="7 8">
    <name type="scientific">Chrysophaeum taylorii</name>
    <dbReference type="NCBI Taxonomy" id="2483200"/>
    <lineage>
        <taxon>Eukaryota</taxon>
        <taxon>Sar</taxon>
        <taxon>Stramenopiles</taxon>
        <taxon>Ochrophyta</taxon>
        <taxon>Pelagophyceae</taxon>
        <taxon>Pelagomonadales</taxon>
        <taxon>Pelagomonadaceae</taxon>
        <taxon>Chrysophaeum</taxon>
    </lineage>
</organism>
<gene>
    <name evidence="7" type="ORF">CTAYLR_005786</name>
</gene>
<keyword evidence="5" id="KW-0732">Signal</keyword>
<feature type="signal peptide" evidence="5">
    <location>
        <begin position="1"/>
        <end position="16"/>
    </location>
</feature>
<dbReference type="SUPFAM" id="SSF52540">
    <property type="entry name" value="P-loop containing nucleoside triphosphate hydrolases"/>
    <property type="match status" value="1"/>
</dbReference>
<accession>A0AAD7ULP0</accession>
<reference evidence="7" key="1">
    <citation type="submission" date="2023-01" db="EMBL/GenBank/DDBJ databases">
        <title>Metagenome sequencing of chrysophaentin producing Chrysophaeum taylorii.</title>
        <authorList>
            <person name="Davison J."/>
            <person name="Bewley C."/>
        </authorList>
    </citation>
    <scope>NUCLEOTIDE SEQUENCE</scope>
    <source>
        <strain evidence="7">NIES-1699</strain>
    </source>
</reference>
<feature type="domain" description="EngB-type G" evidence="6">
    <location>
        <begin position="351"/>
        <end position="549"/>
    </location>
</feature>
<dbReference type="Proteomes" id="UP001230188">
    <property type="component" value="Unassembled WGS sequence"/>
</dbReference>
<evidence type="ECO:0000256" key="2">
    <source>
        <dbReference type="ARBA" id="ARBA00022741"/>
    </source>
</evidence>
<keyword evidence="4" id="KW-0342">GTP-binding</keyword>
<proteinExistence type="predicted"/>
<evidence type="ECO:0000313" key="7">
    <source>
        <dbReference type="EMBL" id="KAJ8611870.1"/>
    </source>
</evidence>
<dbReference type="AlphaFoldDB" id="A0AAD7ULP0"/>
<keyword evidence="1" id="KW-0479">Metal-binding</keyword>
<keyword evidence="8" id="KW-1185">Reference proteome</keyword>
<name>A0AAD7ULP0_9STRA</name>
<dbReference type="Gene3D" id="3.40.50.300">
    <property type="entry name" value="P-loop containing nucleotide triphosphate hydrolases"/>
    <property type="match status" value="1"/>
</dbReference>
<dbReference type="GO" id="GO:0005525">
    <property type="term" value="F:GTP binding"/>
    <property type="evidence" value="ECO:0007669"/>
    <property type="project" value="UniProtKB-KW"/>
</dbReference>
<dbReference type="Pfam" id="PF01926">
    <property type="entry name" value="MMR_HSR1"/>
    <property type="match status" value="1"/>
</dbReference>
<keyword evidence="3" id="KW-0460">Magnesium</keyword>
<dbReference type="InterPro" id="IPR030393">
    <property type="entry name" value="G_ENGB_dom"/>
</dbReference>
<dbReference type="InterPro" id="IPR027417">
    <property type="entry name" value="P-loop_NTPase"/>
</dbReference>
<evidence type="ECO:0000259" key="6">
    <source>
        <dbReference type="PROSITE" id="PS51706"/>
    </source>
</evidence>
<dbReference type="GO" id="GO:0046872">
    <property type="term" value="F:metal ion binding"/>
    <property type="evidence" value="ECO:0007669"/>
    <property type="project" value="UniProtKB-KW"/>
</dbReference>
<dbReference type="PANTHER" id="PTHR11649:SF13">
    <property type="entry name" value="ENGB-TYPE G DOMAIN-CONTAINING PROTEIN"/>
    <property type="match status" value="1"/>
</dbReference>
<dbReference type="PANTHER" id="PTHR11649">
    <property type="entry name" value="MSS1/TRME-RELATED GTP-BINDING PROTEIN"/>
    <property type="match status" value="1"/>
</dbReference>
<dbReference type="CDD" id="cd01876">
    <property type="entry name" value="YihA_EngB"/>
    <property type="match status" value="1"/>
</dbReference>
<comment type="caution">
    <text evidence="7">The sequence shown here is derived from an EMBL/GenBank/DDBJ whole genome shotgun (WGS) entry which is preliminary data.</text>
</comment>
<evidence type="ECO:0000256" key="5">
    <source>
        <dbReference type="SAM" id="SignalP"/>
    </source>
</evidence>
<evidence type="ECO:0000256" key="4">
    <source>
        <dbReference type="ARBA" id="ARBA00023134"/>
    </source>
</evidence>
<dbReference type="PROSITE" id="PS51706">
    <property type="entry name" value="G_ENGB"/>
    <property type="match status" value="1"/>
</dbReference>
<dbReference type="InterPro" id="IPR006073">
    <property type="entry name" value="GTP-bd"/>
</dbReference>
<sequence length="562" mass="60778">MKVVVVFVAFVGVVSGLAAAPANKHRMRKKKVIKPTPSWVIEKTSPALPKKKKQAEEEDDVLLKFEVMLTEDGEMAFAASEGPEATDIRGEMVQIYERHNPAKVDEVDALLAKYEGRETLLLSAVRAKYAGGGLPIHTPAEKVALAEKEAAYDESRRREAAIRRSRALELLLSRLPETADEVLAWKARGEEGSLIAAALARTLPEVEDDIVAADIAFGAPPADDVGKFLGNCGGVLGAFGAALAERPPRFDLDPFVAVAGCCGAVDRVEDLLRTEATTTRVPDATALVLSELARRLARKGAPVEVLLGLEALGQRWRPEHPELSEALTSAFARKATRVADAASMATMPRPSDPEIVFLGRSNAGKSSLVNALLGRKALAPTSPVPGRTRRFVFYKVDGPRSFRIVDVPGSGYAKDGDKIDSWKSLAMRYLEVRDSLRAAFHLVDSRRAADGAIPAADLDTLNLLAEANARRDSRFIHAVVLTKTDRLSGPRLEKAVATVADAITARGLVPTTTSSPNPHHVPIILTSAAARPPRGRFSLWRAIFFASSRHQHENDDDLVITF</sequence>
<dbReference type="EMBL" id="JAQMWT010000060">
    <property type="protein sequence ID" value="KAJ8611870.1"/>
    <property type="molecule type" value="Genomic_DNA"/>
</dbReference>
<protein>
    <recommendedName>
        <fullName evidence="6">EngB-type G domain-containing protein</fullName>
    </recommendedName>
</protein>
<feature type="chain" id="PRO_5042166879" description="EngB-type G domain-containing protein" evidence="5">
    <location>
        <begin position="17"/>
        <end position="562"/>
    </location>
</feature>